<dbReference type="InterPro" id="IPR029064">
    <property type="entry name" value="Ribosomal_eL30-like_sf"/>
</dbReference>
<evidence type="ECO:0000256" key="1">
    <source>
        <dbReference type="ARBA" id="ARBA00022603"/>
    </source>
</evidence>
<dbReference type="Pfam" id="PF00588">
    <property type="entry name" value="SpoU_methylase"/>
    <property type="match status" value="1"/>
</dbReference>
<keyword evidence="2" id="KW-0808">Transferase</keyword>
<dbReference type="FunFam" id="3.30.1330.30:FF:000034">
    <property type="entry name" value="Os03g0685100 protein"/>
    <property type="match status" value="1"/>
</dbReference>
<dbReference type="GO" id="GO:0008173">
    <property type="term" value="F:RNA methyltransferase activity"/>
    <property type="evidence" value="ECO:0007669"/>
    <property type="project" value="InterPro"/>
</dbReference>
<dbReference type="InterPro" id="IPR001537">
    <property type="entry name" value="SpoU_MeTrfase"/>
</dbReference>
<dbReference type="InterPro" id="IPR029026">
    <property type="entry name" value="tRNA_m1G_MTases_N"/>
</dbReference>
<dbReference type="InterPro" id="IPR029028">
    <property type="entry name" value="Alpha/beta_knot_MTases"/>
</dbReference>
<gene>
    <name evidence="4" type="ORF">FSB_LOCUS58805</name>
</gene>
<dbReference type="GO" id="GO:0032259">
    <property type="term" value="P:methylation"/>
    <property type="evidence" value="ECO:0007669"/>
    <property type="project" value="UniProtKB-KW"/>
</dbReference>
<dbReference type="PANTHER" id="PTHR43191:SF2">
    <property type="entry name" value="RRNA METHYLTRANSFERASE 3, MITOCHONDRIAL"/>
    <property type="match status" value="1"/>
</dbReference>
<dbReference type="SUPFAM" id="SSF75217">
    <property type="entry name" value="alpha/beta knot"/>
    <property type="match status" value="1"/>
</dbReference>
<reference evidence="4" key="1">
    <citation type="submission" date="2018-02" db="EMBL/GenBank/DDBJ databases">
        <authorList>
            <person name="Cohen D.B."/>
            <person name="Kent A.D."/>
        </authorList>
    </citation>
    <scope>NUCLEOTIDE SEQUENCE</scope>
</reference>
<dbReference type="SUPFAM" id="SSF55315">
    <property type="entry name" value="L30e-like"/>
    <property type="match status" value="1"/>
</dbReference>
<keyword evidence="1" id="KW-0489">Methyltransferase</keyword>
<accession>A0A2N9J387</accession>
<dbReference type="FunFam" id="3.40.1280.10:FF:000027">
    <property type="entry name" value="Putative tRNA/rRNA methyltransferase YsgA"/>
    <property type="match status" value="1"/>
</dbReference>
<evidence type="ECO:0000259" key="3">
    <source>
        <dbReference type="Pfam" id="PF00588"/>
    </source>
</evidence>
<dbReference type="Gene3D" id="3.40.1280.10">
    <property type="match status" value="1"/>
</dbReference>
<feature type="domain" description="tRNA/rRNA methyltransferase SpoU type" evidence="3">
    <location>
        <begin position="190"/>
        <end position="337"/>
    </location>
</feature>
<dbReference type="AlphaFoldDB" id="A0A2N9J387"/>
<dbReference type="CDD" id="cd18095">
    <property type="entry name" value="SpoU-like_rRNA-MTase"/>
    <property type="match status" value="1"/>
</dbReference>
<dbReference type="InterPro" id="IPR051259">
    <property type="entry name" value="rRNA_Methyltransferase"/>
</dbReference>
<evidence type="ECO:0000256" key="2">
    <source>
        <dbReference type="ARBA" id="ARBA00022679"/>
    </source>
</evidence>
<sequence length="347" mass="38202">MRCTTTSWVPTSTCYPPKLKLKLKLKKVAETQTHFENKCDDYYDDADNSSVKLPLPSHVKSITSTSNPFVKHCLKLRHSSSYRHSHGSALVVGATPIREIYSFQKSLQDKTVGMDCLLLLDKAEVPEGIDDFSVRMVRVSSVVMKKLSGVQSTESIDAIALMTIPTSFFNVDNDQENADCQRWFPSPHRILVLDGIQDPGNLGTLLRSAMAFRWGGVFQLPGCCDPFNEKALRASRGASFQLPIVSGNWVHLEALINEFQMKVLAGHPESSGDLKPVSQLSQELTDSFADVPLCLVLGSEGSGLSEKSLQVCELVSIPMAGEFESLNVSVAGGIFLYMLQPKNQRCV</sequence>
<dbReference type="GO" id="GO:0006396">
    <property type="term" value="P:RNA processing"/>
    <property type="evidence" value="ECO:0007669"/>
    <property type="project" value="InterPro"/>
</dbReference>
<dbReference type="Gene3D" id="3.30.1330.30">
    <property type="match status" value="1"/>
</dbReference>
<name>A0A2N9J387_FAGSY</name>
<organism evidence="4">
    <name type="scientific">Fagus sylvatica</name>
    <name type="common">Beechnut</name>
    <dbReference type="NCBI Taxonomy" id="28930"/>
    <lineage>
        <taxon>Eukaryota</taxon>
        <taxon>Viridiplantae</taxon>
        <taxon>Streptophyta</taxon>
        <taxon>Embryophyta</taxon>
        <taxon>Tracheophyta</taxon>
        <taxon>Spermatophyta</taxon>
        <taxon>Magnoliopsida</taxon>
        <taxon>eudicotyledons</taxon>
        <taxon>Gunneridae</taxon>
        <taxon>Pentapetalae</taxon>
        <taxon>rosids</taxon>
        <taxon>fabids</taxon>
        <taxon>Fagales</taxon>
        <taxon>Fagaceae</taxon>
        <taxon>Fagus</taxon>
    </lineage>
</organism>
<protein>
    <recommendedName>
        <fullName evidence="3">tRNA/rRNA methyltransferase SpoU type domain-containing protein</fullName>
    </recommendedName>
</protein>
<evidence type="ECO:0000313" key="4">
    <source>
        <dbReference type="EMBL" id="SPD30923.1"/>
    </source>
</evidence>
<dbReference type="GO" id="GO:0003723">
    <property type="term" value="F:RNA binding"/>
    <property type="evidence" value="ECO:0007669"/>
    <property type="project" value="InterPro"/>
</dbReference>
<dbReference type="EMBL" id="OIVN01006338">
    <property type="protein sequence ID" value="SPD30923.1"/>
    <property type="molecule type" value="Genomic_DNA"/>
</dbReference>
<dbReference type="PANTHER" id="PTHR43191">
    <property type="entry name" value="RRNA METHYLTRANSFERASE 3"/>
    <property type="match status" value="1"/>
</dbReference>
<proteinExistence type="predicted"/>